<proteinExistence type="predicted"/>
<organism evidence="1">
    <name type="scientific">Arundo donax</name>
    <name type="common">Giant reed</name>
    <name type="synonym">Donax arundinaceus</name>
    <dbReference type="NCBI Taxonomy" id="35708"/>
    <lineage>
        <taxon>Eukaryota</taxon>
        <taxon>Viridiplantae</taxon>
        <taxon>Streptophyta</taxon>
        <taxon>Embryophyta</taxon>
        <taxon>Tracheophyta</taxon>
        <taxon>Spermatophyta</taxon>
        <taxon>Magnoliopsida</taxon>
        <taxon>Liliopsida</taxon>
        <taxon>Poales</taxon>
        <taxon>Poaceae</taxon>
        <taxon>PACMAD clade</taxon>
        <taxon>Arundinoideae</taxon>
        <taxon>Arundineae</taxon>
        <taxon>Arundo</taxon>
    </lineage>
</organism>
<name>A0A0A9B9W9_ARUDO</name>
<accession>A0A0A9B9W9</accession>
<reference evidence="1" key="1">
    <citation type="submission" date="2014-09" db="EMBL/GenBank/DDBJ databases">
        <authorList>
            <person name="Magalhaes I.L.F."/>
            <person name="Oliveira U."/>
            <person name="Santos F.R."/>
            <person name="Vidigal T.H.D.A."/>
            <person name="Brescovit A.D."/>
            <person name="Santos A.J."/>
        </authorList>
    </citation>
    <scope>NUCLEOTIDE SEQUENCE</scope>
    <source>
        <tissue evidence="1">Shoot tissue taken approximately 20 cm above the soil surface</tissue>
    </source>
</reference>
<evidence type="ECO:0000313" key="1">
    <source>
        <dbReference type="EMBL" id="JAD58025.1"/>
    </source>
</evidence>
<protein>
    <submittedName>
        <fullName evidence="1">Uncharacterized protein</fullName>
    </submittedName>
</protein>
<reference evidence="1" key="2">
    <citation type="journal article" date="2015" name="Data Brief">
        <title>Shoot transcriptome of the giant reed, Arundo donax.</title>
        <authorList>
            <person name="Barrero R.A."/>
            <person name="Guerrero F.D."/>
            <person name="Moolhuijzen P."/>
            <person name="Goolsby J.A."/>
            <person name="Tidwell J."/>
            <person name="Bellgard S.E."/>
            <person name="Bellgard M.I."/>
        </authorList>
    </citation>
    <scope>NUCLEOTIDE SEQUENCE</scope>
    <source>
        <tissue evidence="1">Shoot tissue taken approximately 20 cm above the soil surface</tissue>
    </source>
</reference>
<sequence length="39" mass="4511">MRVDQRTAQPVSLLNTKVARIMQIIPPIYSRNIRSQTSK</sequence>
<dbReference type="EMBL" id="GBRH01239870">
    <property type="protein sequence ID" value="JAD58025.1"/>
    <property type="molecule type" value="Transcribed_RNA"/>
</dbReference>
<dbReference type="AlphaFoldDB" id="A0A0A9B9W9"/>